<dbReference type="PANTHER" id="PTHR10887">
    <property type="entry name" value="DNA2/NAM7 HELICASE FAMILY"/>
    <property type="match status" value="1"/>
</dbReference>
<organism evidence="2 3">
    <name type="scientific">Neofusicoccum ribis</name>
    <dbReference type="NCBI Taxonomy" id="45134"/>
    <lineage>
        <taxon>Eukaryota</taxon>
        <taxon>Fungi</taxon>
        <taxon>Dikarya</taxon>
        <taxon>Ascomycota</taxon>
        <taxon>Pezizomycotina</taxon>
        <taxon>Dothideomycetes</taxon>
        <taxon>Dothideomycetes incertae sedis</taxon>
        <taxon>Botryosphaeriales</taxon>
        <taxon>Botryosphaeriaceae</taxon>
        <taxon>Neofusicoccum</taxon>
    </lineage>
</organism>
<evidence type="ECO:0000259" key="1">
    <source>
        <dbReference type="Pfam" id="PF13086"/>
    </source>
</evidence>
<sequence>MATTSAPHNVHRYKHVGLQELPGDLKVSMESNGYLPQSGDFDLAPVHQELRGRDDKMFKIKDSFATAAKEANRLVPISRPVPTVLAFQDDFSEATFGQLTAKGKHQKNAFVQASYNHSTQWPHIRIRLLKSAKDSQGRTALLDAFVYSDALETSPDPKGSASLSCLTMKFGQDVQKQDILQHCMDNEASGVAQVHEAGKLWLTRVGFNSSRPAVPVEEKSIGLGVLDPEDTTMSDVRPVETPTTLTQPMTQVSRSNVKFNGISTARISELLVMSEEERTQLSDAEKTVHWLSKPSCKMFIHTCISEENISTAKQFAGWFRSAMKVCMDHGPLWFYRLESNSGLPFTHHNFPTRDLPHPRWMVERWDIGFDDNDVAIRSMDLEWSSFKIPALLPSPEAMMFAYKLCIMREREQYELIVRDGWLLGSLKVSMKFKPFPRVPGQYLVCIWGCNASSIPTKLPSLESHILISSVFDEDGTASSFSGVVCEDLLNTKAHVLACVRGDSSLTIGEDAVYPGFILQVDEEAPASRMLLGLQKCSELKNADGVDVANALAIREPTVKNPGCLSTEFRSTPEMRQRYRGVMQRADIQLNNRQKGTVEGAAHSSTGLYAICGSPGTGKTHISCVITEGLAQCGESTAYVTPASDARDEAMKMFLGITNLAQDQIVRFVGDYKHGPRGFGQDHQPEDLDLFNHVWELYECREQNDEDDPLGKYDFYVQLDKYIAAILQDDTHVLFNDAKAYDSEKHGLWLARLLGSDRAVAKALRNKLDQLRTHKFAESYLQSRCKVIFLADSQAAAENIVRCVKVQCLVIDEAGIFTAPRMAVPLGGFKDGLELLVLAGDPKQKPLPISSSKTNEFAPLLETSVLQRLHEKGSSAVART</sequence>
<dbReference type="InterPro" id="IPR027417">
    <property type="entry name" value="P-loop_NTPase"/>
</dbReference>
<name>A0ABR3T9M3_9PEZI</name>
<dbReference type="InterPro" id="IPR041677">
    <property type="entry name" value="DNA2/NAM7_AAA_11"/>
</dbReference>
<dbReference type="InterPro" id="IPR045055">
    <property type="entry name" value="DNA2/NAM7-like"/>
</dbReference>
<comment type="caution">
    <text evidence="2">The sequence shown here is derived from an EMBL/GenBank/DDBJ whole genome shotgun (WGS) entry which is preliminary data.</text>
</comment>
<keyword evidence="3" id="KW-1185">Reference proteome</keyword>
<dbReference type="SUPFAM" id="SSF52540">
    <property type="entry name" value="P-loop containing nucleoside triphosphate hydrolases"/>
    <property type="match status" value="1"/>
</dbReference>
<feature type="domain" description="DNA2/NAM7 helicase helicase" evidence="1">
    <location>
        <begin position="588"/>
        <end position="843"/>
    </location>
</feature>
<evidence type="ECO:0000313" key="2">
    <source>
        <dbReference type="EMBL" id="KAL1636039.1"/>
    </source>
</evidence>
<proteinExistence type="predicted"/>
<gene>
    <name evidence="2" type="ORF">SLS56_001391</name>
</gene>
<dbReference type="Pfam" id="PF13086">
    <property type="entry name" value="AAA_11"/>
    <property type="match status" value="1"/>
</dbReference>
<dbReference type="Proteomes" id="UP001521116">
    <property type="component" value="Unassembled WGS sequence"/>
</dbReference>
<dbReference type="EMBL" id="JAJVDC020000008">
    <property type="protein sequence ID" value="KAL1636039.1"/>
    <property type="molecule type" value="Genomic_DNA"/>
</dbReference>
<dbReference type="PANTHER" id="PTHR10887:SF322">
    <property type="entry name" value="HELICASE MOV-10"/>
    <property type="match status" value="1"/>
</dbReference>
<reference evidence="2 3" key="1">
    <citation type="submission" date="2024-02" db="EMBL/GenBank/DDBJ databases">
        <title>De novo assembly and annotation of 12 fungi associated with fruit tree decline syndrome in Ontario, Canada.</title>
        <authorList>
            <person name="Sulman M."/>
            <person name="Ellouze W."/>
            <person name="Ilyukhin E."/>
        </authorList>
    </citation>
    <scope>NUCLEOTIDE SEQUENCE [LARGE SCALE GENOMIC DNA]</scope>
    <source>
        <strain evidence="2 3">M1-105</strain>
    </source>
</reference>
<accession>A0ABR3T9M3</accession>
<dbReference type="Gene3D" id="3.40.50.300">
    <property type="entry name" value="P-loop containing nucleotide triphosphate hydrolases"/>
    <property type="match status" value="1"/>
</dbReference>
<evidence type="ECO:0000313" key="3">
    <source>
        <dbReference type="Proteomes" id="UP001521116"/>
    </source>
</evidence>
<protein>
    <recommendedName>
        <fullName evidence="1">DNA2/NAM7 helicase helicase domain-containing protein</fullName>
    </recommendedName>
</protein>